<accession>A0AA88J359</accession>
<dbReference type="Gene3D" id="3.80.10.10">
    <property type="entry name" value="Ribonuclease Inhibitor"/>
    <property type="match status" value="4"/>
</dbReference>
<name>A0AA88J359_FICCA</name>
<dbReference type="Pfam" id="PF25019">
    <property type="entry name" value="LRR_R13L1-DRL21"/>
    <property type="match status" value="1"/>
</dbReference>
<evidence type="ECO:0000313" key="2">
    <source>
        <dbReference type="EMBL" id="GMN63948.1"/>
    </source>
</evidence>
<protein>
    <recommendedName>
        <fullName evidence="1">R13L1/DRL21-like LRR repeat region domain-containing protein</fullName>
    </recommendedName>
</protein>
<dbReference type="SUPFAM" id="SSF52058">
    <property type="entry name" value="L domain-like"/>
    <property type="match status" value="1"/>
</dbReference>
<reference evidence="2" key="1">
    <citation type="submission" date="2023-07" db="EMBL/GenBank/DDBJ databases">
        <title>draft genome sequence of fig (Ficus carica).</title>
        <authorList>
            <person name="Takahashi T."/>
            <person name="Nishimura K."/>
        </authorList>
    </citation>
    <scope>NUCLEOTIDE SEQUENCE</scope>
</reference>
<proteinExistence type="predicted"/>
<sequence length="624" mass="70693">MPPEMCNLTELQTLSYFVLGKNSGSSIKELGALHYLSGALEISELQNVDVVRDVWDSKLCEKEHLRELVFCWSADHDSRRDKEVLDALRPHTNVKEIVIDSYGGETFSNWVGHCSYTNMVIVNIGSCYNCCLFPPLGQLPSLQNLVIYECHGVERIGAEFYSDGSSNTKPFRTLKSLRFVDMSKLQEWSFPGGHEDGGCFPLLEHLHIIRCPKLNMCLPDYFPSLKTLEIRCNEQIVVLQGVQRIETSFPSLELLNIEDCPRLEIFLLSNFPSSLKELHLSGYDSYHRGTIVPPCLAIQGCENVITFPEALLPTTLTLLRIEGLGNLKALNEEGFRHLTSLKRLRIDGCEKLQFFRGEVLPTSLAHLHLRKLAKLKALNWEGFQHLTSLVELIIEGCDELQFFHGEVQSTSLASLHLRKLAKLVDLGKGLQGLISLTELQIFDCERLRHLPENELPTSLTSLYMLSLPSLEDPGKGFFQHLISLKELEIKWCGKFKYGSVEENGKGIKHLSSLTKLVIWYCEKLQSLLEDGLPTSLTFLSIAGFPKLREMNRMDFQHLNLLQAMEIWWCENLQCLPAEGLPSSLSFLDIYGCPLLEPRCQKGTGSDWHKISHISHIEISRIIIA</sequence>
<dbReference type="SUPFAM" id="SSF52047">
    <property type="entry name" value="RNI-like"/>
    <property type="match status" value="1"/>
</dbReference>
<dbReference type="Proteomes" id="UP001187192">
    <property type="component" value="Unassembled WGS sequence"/>
</dbReference>
<dbReference type="InterPro" id="IPR056789">
    <property type="entry name" value="LRR_R13L1-DRL21"/>
</dbReference>
<dbReference type="EMBL" id="BTGU01000163">
    <property type="protein sequence ID" value="GMN63948.1"/>
    <property type="molecule type" value="Genomic_DNA"/>
</dbReference>
<evidence type="ECO:0000259" key="1">
    <source>
        <dbReference type="Pfam" id="PF25019"/>
    </source>
</evidence>
<dbReference type="PANTHER" id="PTHR47186">
    <property type="entry name" value="LEUCINE-RICH REPEAT-CONTAINING PROTEIN 57"/>
    <property type="match status" value="1"/>
</dbReference>
<dbReference type="AlphaFoldDB" id="A0AA88J359"/>
<feature type="domain" description="R13L1/DRL21-like LRR repeat region" evidence="1">
    <location>
        <begin position="27"/>
        <end position="150"/>
    </location>
</feature>
<dbReference type="InterPro" id="IPR032675">
    <property type="entry name" value="LRR_dom_sf"/>
</dbReference>
<comment type="caution">
    <text evidence="2">The sequence shown here is derived from an EMBL/GenBank/DDBJ whole genome shotgun (WGS) entry which is preliminary data.</text>
</comment>
<keyword evidence="3" id="KW-1185">Reference proteome</keyword>
<gene>
    <name evidence="2" type="ORF">TIFTF001_033027</name>
</gene>
<dbReference type="PANTHER" id="PTHR47186:SF18">
    <property type="entry name" value="RX N-TERMINAL DOMAIN-CONTAINING PROTEIN"/>
    <property type="match status" value="1"/>
</dbReference>
<evidence type="ECO:0000313" key="3">
    <source>
        <dbReference type="Proteomes" id="UP001187192"/>
    </source>
</evidence>
<organism evidence="2 3">
    <name type="scientific">Ficus carica</name>
    <name type="common">Common fig</name>
    <dbReference type="NCBI Taxonomy" id="3494"/>
    <lineage>
        <taxon>Eukaryota</taxon>
        <taxon>Viridiplantae</taxon>
        <taxon>Streptophyta</taxon>
        <taxon>Embryophyta</taxon>
        <taxon>Tracheophyta</taxon>
        <taxon>Spermatophyta</taxon>
        <taxon>Magnoliopsida</taxon>
        <taxon>eudicotyledons</taxon>
        <taxon>Gunneridae</taxon>
        <taxon>Pentapetalae</taxon>
        <taxon>rosids</taxon>
        <taxon>fabids</taxon>
        <taxon>Rosales</taxon>
        <taxon>Moraceae</taxon>
        <taxon>Ficeae</taxon>
        <taxon>Ficus</taxon>
    </lineage>
</organism>